<protein>
    <submittedName>
        <fullName evidence="1">Uncharacterized protein</fullName>
    </submittedName>
</protein>
<dbReference type="EMBL" id="OIVN01001044">
    <property type="protein sequence ID" value="SPC89115.1"/>
    <property type="molecule type" value="Genomic_DNA"/>
</dbReference>
<dbReference type="AlphaFoldDB" id="A0A2N9FPR6"/>
<sequence>MHDSSVWELKNALMDLQSVRDDIEEATLCIDTSISRVAELVKECRETTGVVSTSTVAFLMVANDSQVMRVVGRVSLRACKMMLSRDTLEKMICQLFEAKVARNFFTIMLVVRPLVWRFSCLCASSIFQCIVMISCVMARSARYASHFSTLFEIEEQAFQMNQIKRAVVAWLFTNPGDLKIFLDLDGCSRSCIKHIADEVAVESVDNVTADFDDEVAADAACDVTADFVEEVAADAACDVTADFVDEVAADAACDVTADFVDEVAADAACDVTADFVDEVAADAAAN</sequence>
<evidence type="ECO:0000313" key="1">
    <source>
        <dbReference type="EMBL" id="SPC89115.1"/>
    </source>
</evidence>
<name>A0A2N9FPR6_FAGSY</name>
<reference evidence="1" key="1">
    <citation type="submission" date="2018-02" db="EMBL/GenBank/DDBJ databases">
        <authorList>
            <person name="Cohen D.B."/>
            <person name="Kent A.D."/>
        </authorList>
    </citation>
    <scope>NUCLEOTIDE SEQUENCE</scope>
</reference>
<gene>
    <name evidence="1" type="ORF">FSB_LOCUS16997</name>
</gene>
<organism evidence="1">
    <name type="scientific">Fagus sylvatica</name>
    <name type="common">Beechnut</name>
    <dbReference type="NCBI Taxonomy" id="28930"/>
    <lineage>
        <taxon>Eukaryota</taxon>
        <taxon>Viridiplantae</taxon>
        <taxon>Streptophyta</taxon>
        <taxon>Embryophyta</taxon>
        <taxon>Tracheophyta</taxon>
        <taxon>Spermatophyta</taxon>
        <taxon>Magnoliopsida</taxon>
        <taxon>eudicotyledons</taxon>
        <taxon>Gunneridae</taxon>
        <taxon>Pentapetalae</taxon>
        <taxon>rosids</taxon>
        <taxon>fabids</taxon>
        <taxon>Fagales</taxon>
        <taxon>Fagaceae</taxon>
        <taxon>Fagus</taxon>
    </lineage>
</organism>
<proteinExistence type="predicted"/>
<accession>A0A2N9FPR6</accession>